<dbReference type="OrthoDB" id="199285at2"/>
<evidence type="ECO:0000313" key="2">
    <source>
        <dbReference type="EMBL" id="TWI72987.1"/>
    </source>
</evidence>
<dbReference type="Proteomes" id="UP000318307">
    <property type="component" value="Unassembled WGS sequence"/>
</dbReference>
<sequence length="129" mass="14314">MNIIDSSAWLEYFSDGPNADSFSVPIQDENALIVPVITVYEVFKVVLRESTENNALQAVAAMQKGRMADLTHDLAIEASRLSLQYSLPMADSIILATAKKYDCTIWTQDIDFKDIEGVNYFVKKMAASG</sequence>
<dbReference type="AlphaFoldDB" id="A0A562RV97"/>
<dbReference type="InterPro" id="IPR029060">
    <property type="entry name" value="PIN-like_dom_sf"/>
</dbReference>
<organism evidence="2 3">
    <name type="scientific">Desulfobotulus alkaliphilus</name>
    <dbReference type="NCBI Taxonomy" id="622671"/>
    <lineage>
        <taxon>Bacteria</taxon>
        <taxon>Pseudomonadati</taxon>
        <taxon>Thermodesulfobacteriota</taxon>
        <taxon>Desulfobacteria</taxon>
        <taxon>Desulfobacterales</taxon>
        <taxon>Desulfobacteraceae</taxon>
        <taxon>Desulfobotulus</taxon>
    </lineage>
</organism>
<proteinExistence type="predicted"/>
<dbReference type="Pfam" id="PF01850">
    <property type="entry name" value="PIN"/>
    <property type="match status" value="1"/>
</dbReference>
<dbReference type="Gene3D" id="3.40.50.1010">
    <property type="entry name" value="5'-nuclease"/>
    <property type="match status" value="1"/>
</dbReference>
<protein>
    <submittedName>
        <fullName evidence="2">Putative nucleic acid-binding protein</fullName>
    </submittedName>
</protein>
<accession>A0A562RV97</accession>
<evidence type="ECO:0000313" key="3">
    <source>
        <dbReference type="Proteomes" id="UP000318307"/>
    </source>
</evidence>
<dbReference type="CDD" id="cd18686">
    <property type="entry name" value="PIN_VapC-like"/>
    <property type="match status" value="1"/>
</dbReference>
<gene>
    <name evidence="2" type="ORF">LZ24_01398</name>
</gene>
<evidence type="ECO:0000259" key="1">
    <source>
        <dbReference type="Pfam" id="PF01850"/>
    </source>
</evidence>
<reference evidence="2 3" key="1">
    <citation type="submission" date="2019-07" db="EMBL/GenBank/DDBJ databases">
        <title>Genome sequencing of 100 strains of the haloalkaliphilic chemolithoautotrophic sulfur-oxidizing bacterium Thioalkalivibrio.</title>
        <authorList>
            <person name="Muyzer G."/>
        </authorList>
    </citation>
    <scope>NUCLEOTIDE SEQUENCE [LARGE SCALE GENOMIC DNA]</scope>
    <source>
        <strain evidence="2 3">ASO4-4</strain>
    </source>
</reference>
<keyword evidence="3" id="KW-1185">Reference proteome</keyword>
<name>A0A562RV97_9BACT</name>
<dbReference type="EMBL" id="VLLC01000009">
    <property type="protein sequence ID" value="TWI72987.1"/>
    <property type="molecule type" value="Genomic_DNA"/>
</dbReference>
<dbReference type="InterPro" id="IPR002716">
    <property type="entry name" value="PIN_dom"/>
</dbReference>
<dbReference type="RefSeq" id="WP_144683926.1">
    <property type="nucleotide sequence ID" value="NZ_VLLC01000009.1"/>
</dbReference>
<dbReference type="SUPFAM" id="SSF88723">
    <property type="entry name" value="PIN domain-like"/>
    <property type="match status" value="1"/>
</dbReference>
<comment type="caution">
    <text evidence="2">The sequence shown here is derived from an EMBL/GenBank/DDBJ whole genome shotgun (WGS) entry which is preliminary data.</text>
</comment>
<feature type="domain" description="PIN" evidence="1">
    <location>
        <begin position="3"/>
        <end position="116"/>
    </location>
</feature>